<keyword evidence="5" id="KW-1185">Reference proteome</keyword>
<proteinExistence type="predicted"/>
<dbReference type="Gene3D" id="2.130.10.10">
    <property type="entry name" value="YVTN repeat-like/Quinoprotein amine dehydrogenase"/>
    <property type="match status" value="2"/>
</dbReference>
<dbReference type="SUPFAM" id="SSF50978">
    <property type="entry name" value="WD40 repeat-like"/>
    <property type="match status" value="1"/>
</dbReference>
<evidence type="ECO:0000313" key="3">
    <source>
        <dbReference type="EMBL" id="CAL6061331.1"/>
    </source>
</evidence>
<dbReference type="SMART" id="SM00320">
    <property type="entry name" value="WD40"/>
    <property type="match status" value="6"/>
</dbReference>
<dbReference type="EMBL" id="CATOUU010000353">
    <property type="protein sequence ID" value="CAI9925916.1"/>
    <property type="molecule type" value="Genomic_DNA"/>
</dbReference>
<accession>A0AA86TRK8</accession>
<dbReference type="SUPFAM" id="SSF50998">
    <property type="entry name" value="Quinoprotein alcohol dehydrogenase-like"/>
    <property type="match status" value="1"/>
</dbReference>
<dbReference type="InterPro" id="IPR001680">
    <property type="entry name" value="WD40_rpt"/>
</dbReference>
<organism evidence="2">
    <name type="scientific">Hexamita inflata</name>
    <dbReference type="NCBI Taxonomy" id="28002"/>
    <lineage>
        <taxon>Eukaryota</taxon>
        <taxon>Metamonada</taxon>
        <taxon>Diplomonadida</taxon>
        <taxon>Hexamitidae</taxon>
        <taxon>Hexamitinae</taxon>
        <taxon>Hexamita</taxon>
    </lineage>
</organism>
<dbReference type="EMBL" id="CATOUU010000200">
    <property type="protein sequence ID" value="CAI9920483.1"/>
    <property type="molecule type" value="Genomic_DNA"/>
</dbReference>
<sequence>MQSTSLVELAAIPPGAQIHSPSSLVCTEQYMIYTSVHSIYVYQRYPQVLFTKSIQINNTAIAALTANEQFIAVACMDMRIHFYDIKTFEPTREVLLARSDPPIAVQYHPHFPETILLLYQGDSNADLMGELRSINIVSGQSFTLVTALEDPINMVCSPHKSEIAITGNDGHIRIYGIDGDGSIVYERMVLYSTLRIFNEASPLAIDVQQDNSESSKMLHQLIQDYLEAQSGKSSIACKQIAYDSKANDYFVACWECGMHALFSSKSGQALQVFEPNMGGIASVVYSPTASGKFYTTDATAGIYREWNVSQQKCLKEVRIGQDCLYRAYITVKKGPKPVDVLYFIDTLGKIYVVEDGTLIYETSICHSQAVLDVKFFNNAVLSASNDGHCRLFDAQNFSGLKSSKETTFTLRATEYATDSKTISSQIVQTRPCMCVESFGDVIINGYENGLIMAYDSKTGRPLSNIFTPSVQLSSTFADSLAEIIVETTQNPLQPKVRPDFAKLKCMCINGQYLYSGWRDGCIRIMKIQYVESKTLGQYIGSSFVVCLNLLKLASMSSAENLQVNSVCVLNNSLYAACHGGLFFVFDLTKFLQQTQNIGTLQVNDNSAVRTFTQLFYSQTYFCGNLNNKIQFNQVVTNTPRPQVDTTYSNRIFNCISASEPTSEEREYVQKLESAAPTAIVHLTDNTGVVATLFQMGTSQIAFKIGSVVTENFAENNRNTDKNLGFKFVKPVQPFIIVAGGAEGALMLINWQNPKQKIIAKLKSTKADLSSCAVKGNLILVGCYDGALKIISYNQTGLGSEDLLRNYVSNLVDKTDIQKSVLNNYFDESIYELQQLNEILEQKTVPSSQSRHIPVDQLLIRTKVQLFLLTCSFTQATACDGSILLNTLFSDLNKIYQGSNIGELQQNLLQQYPNEVQVNNMYITHNSSPNKLKLQIQFKMMLYLAVCLQDFQFVSNLTWIVGLYNQSVQIASYVSVDYFKIQATKLFKLRMIHSDTQTQIYQRWDLGQFIDDTLLKDIKTVKEFQTSPNTEKLEDYFKDLANNGKYVQAKLAVYLLNNTQENQQLLTHDLAEYYLSNGYPLQAAYEYLVEMMYDEAVRVLFMSGESLLAYYILNFIENNGFDQYMGLKLFILVDWVLKYGAKDSIESLLSYLSNDTYMNMQVDHSGYYVPQEVKISDITGLYLRTYSDALATQGQQIILSKSFDITVDYIAISHLLRKLAAAELYDSATIDNLQQSQKQLTLQQQKENVLNMRKNIGKYLSQTYKTLLFVMSKVIPTKESIQKQALPISFLSKHFQLTNIQCDEFQNTATKLPRIHLLLVAGACCVAKLGSIRGCRVFLSASLRAQRKMQLETFEILQELQTLGVSGSYEELRRAGEEKFSTQFNGRSMFEALDAKLFNIYLGFDKQLNWVLGWFG</sequence>
<evidence type="ECO:0000313" key="4">
    <source>
        <dbReference type="EMBL" id="CAL6104122.1"/>
    </source>
</evidence>
<name>A0AA86TRK8_9EUKA</name>
<evidence type="ECO:0000313" key="5">
    <source>
        <dbReference type="Proteomes" id="UP001642409"/>
    </source>
</evidence>
<reference evidence="2" key="1">
    <citation type="submission" date="2023-06" db="EMBL/GenBank/DDBJ databases">
        <authorList>
            <person name="Kurt Z."/>
        </authorList>
    </citation>
    <scope>NUCLEOTIDE SEQUENCE</scope>
</reference>
<gene>
    <name evidence="2" type="ORF">HINF_LOCUS13561</name>
    <name evidence="3" type="ORF">HINF_LOCUS49656</name>
    <name evidence="4" type="ORF">HINF_LOCUS72609</name>
    <name evidence="1" type="ORF">HINF_LOCUS8128</name>
</gene>
<evidence type="ECO:0000313" key="2">
    <source>
        <dbReference type="EMBL" id="CAI9925916.1"/>
    </source>
</evidence>
<dbReference type="EMBL" id="CAXDID020000579">
    <property type="protein sequence ID" value="CAL6104122.1"/>
    <property type="molecule type" value="Genomic_DNA"/>
</dbReference>
<dbReference type="InterPro" id="IPR015943">
    <property type="entry name" value="WD40/YVTN_repeat-like_dom_sf"/>
</dbReference>
<protein>
    <submittedName>
        <fullName evidence="2">WD40 repeat protein</fullName>
    </submittedName>
    <submittedName>
        <fullName evidence="3">WD40_repeat protein</fullName>
    </submittedName>
</protein>
<dbReference type="InterPro" id="IPR036322">
    <property type="entry name" value="WD40_repeat_dom_sf"/>
</dbReference>
<dbReference type="Proteomes" id="UP001642409">
    <property type="component" value="Unassembled WGS sequence"/>
</dbReference>
<comment type="caution">
    <text evidence="2">The sequence shown here is derived from an EMBL/GenBank/DDBJ whole genome shotgun (WGS) entry which is preliminary data.</text>
</comment>
<evidence type="ECO:0000313" key="1">
    <source>
        <dbReference type="EMBL" id="CAI9920483.1"/>
    </source>
</evidence>
<reference evidence="3 5" key="2">
    <citation type="submission" date="2024-07" db="EMBL/GenBank/DDBJ databases">
        <authorList>
            <person name="Akdeniz Z."/>
        </authorList>
    </citation>
    <scope>NUCLEOTIDE SEQUENCE [LARGE SCALE GENOMIC DNA]</scope>
</reference>
<dbReference type="PANTHER" id="PTHR44464:SF1">
    <property type="entry name" value="WD REPEAT-CONTAINING PROTEIN 17"/>
    <property type="match status" value="1"/>
</dbReference>
<dbReference type="InterPro" id="IPR011047">
    <property type="entry name" value="Quinoprotein_ADH-like_sf"/>
</dbReference>
<dbReference type="EMBL" id="CAXDID020000234">
    <property type="protein sequence ID" value="CAL6061331.1"/>
    <property type="molecule type" value="Genomic_DNA"/>
</dbReference>
<dbReference type="PANTHER" id="PTHR44464">
    <property type="entry name" value="WD REPEAT-CONTAINING PROTEIN 17"/>
    <property type="match status" value="1"/>
</dbReference>